<dbReference type="PANTHER" id="PTHR11061">
    <property type="entry name" value="RNA M5U METHYLTRANSFERASE"/>
    <property type="match status" value="1"/>
</dbReference>
<dbReference type="Proteomes" id="UP001589814">
    <property type="component" value="Unassembled WGS sequence"/>
</dbReference>
<feature type="binding site" evidence="6">
    <location>
        <position position="345"/>
    </location>
    <ligand>
        <name>S-adenosyl-L-methionine</name>
        <dbReference type="ChEBI" id="CHEBI:59789"/>
    </ligand>
</feature>
<dbReference type="Gene3D" id="2.40.50.140">
    <property type="entry name" value="Nucleic acid-binding proteins"/>
    <property type="match status" value="1"/>
</dbReference>
<reference evidence="9 10" key="1">
    <citation type="submission" date="2024-09" db="EMBL/GenBank/DDBJ databases">
        <authorList>
            <person name="Sun Q."/>
            <person name="Mori K."/>
        </authorList>
    </citation>
    <scope>NUCLEOTIDE SEQUENCE [LARGE SCALE GENOMIC DNA]</scope>
    <source>
        <strain evidence="9 10">CCM 7415</strain>
    </source>
</reference>
<keyword evidence="3 6" id="KW-0808">Transferase</keyword>
<evidence type="ECO:0000256" key="7">
    <source>
        <dbReference type="SAM" id="MobiDB-lite"/>
    </source>
</evidence>
<evidence type="ECO:0000256" key="4">
    <source>
        <dbReference type="ARBA" id="ARBA00022691"/>
    </source>
</evidence>
<dbReference type="RefSeq" id="WP_019951675.1">
    <property type="nucleotide sequence ID" value="NZ_JBHLVX010000058.1"/>
</dbReference>
<dbReference type="InterPro" id="IPR012340">
    <property type="entry name" value="NA-bd_OB-fold"/>
</dbReference>
<keyword evidence="1" id="KW-0408">Iron</keyword>
<dbReference type="Pfam" id="PF01938">
    <property type="entry name" value="TRAM"/>
    <property type="match status" value="1"/>
</dbReference>
<dbReference type="InterPro" id="IPR002792">
    <property type="entry name" value="TRAM_dom"/>
</dbReference>
<feature type="active site" description="Nucleophile" evidence="6">
    <location>
        <position position="437"/>
    </location>
</feature>
<dbReference type="PROSITE" id="PS50926">
    <property type="entry name" value="TRAM"/>
    <property type="match status" value="1"/>
</dbReference>
<dbReference type="InterPro" id="IPR010280">
    <property type="entry name" value="U5_MeTrfase_fam"/>
</dbReference>
<feature type="binding site" evidence="6">
    <location>
        <position position="411"/>
    </location>
    <ligand>
        <name>S-adenosyl-L-methionine</name>
        <dbReference type="ChEBI" id="CHEBI:59789"/>
    </ligand>
</feature>
<accession>A0ABV6G6Z2</accession>
<organism evidence="9 10">
    <name type="scientific">Kushneria aurantia</name>
    <dbReference type="NCBI Taxonomy" id="504092"/>
    <lineage>
        <taxon>Bacteria</taxon>
        <taxon>Pseudomonadati</taxon>
        <taxon>Pseudomonadota</taxon>
        <taxon>Gammaproteobacteria</taxon>
        <taxon>Oceanospirillales</taxon>
        <taxon>Halomonadaceae</taxon>
        <taxon>Kushneria</taxon>
    </lineage>
</organism>
<dbReference type="CDD" id="cd02440">
    <property type="entry name" value="AdoMet_MTases"/>
    <property type="match status" value="1"/>
</dbReference>
<evidence type="ECO:0000256" key="3">
    <source>
        <dbReference type="ARBA" id="ARBA00022679"/>
    </source>
</evidence>
<dbReference type="PANTHER" id="PTHR11061:SF49">
    <property type="entry name" value="23S RRNA (URACIL(1939)-C(5))-METHYLTRANSFERASE RLMD"/>
    <property type="match status" value="1"/>
</dbReference>
<dbReference type="InterPro" id="IPR029063">
    <property type="entry name" value="SAM-dependent_MTases_sf"/>
</dbReference>
<keyword evidence="5" id="KW-0411">Iron-sulfur</keyword>
<proteinExistence type="inferred from homology"/>
<evidence type="ECO:0000313" key="10">
    <source>
        <dbReference type="Proteomes" id="UP001589814"/>
    </source>
</evidence>
<keyword evidence="1" id="KW-0004">4Fe-4S</keyword>
<dbReference type="SUPFAM" id="SSF50249">
    <property type="entry name" value="Nucleic acid-binding proteins"/>
    <property type="match status" value="1"/>
</dbReference>
<feature type="compositionally biased region" description="Basic residues" evidence="7">
    <location>
        <begin position="9"/>
        <end position="18"/>
    </location>
</feature>
<sequence>MAMLGQQRTPRRAQRKRRESATGDGNDGASVIIERLAHDGRGVARDADGKTLFVDRALPGERVEVAVHTQRGRFDEAHVRRVLTASPERVEPPCSHFGRCGGCDLQHLSSAGQQEHRRRVLREHFQRHAIELPEIALLCGEALGYRRRARLGVRVGRDGQRHLGYRLRGQDRLFDVTRCPILEPRLEALLSPLREVVDSLEAPRRLGHIELMAGDDAIMLTLRQLRQLRRVSGDIALWQAFAAERGVLLTFDFGADGSESRDAPKDEERRDADAEHNSERAPRRLERLDGEPQRCLTYRPLDDGPPVEVESGDFLQANAAVNRQLVAQVLAHATPAEGTTIVDLFAGVGNFSLPLAAAGAEVIAYEGRETMVRRLQHNARRAGQGERLTAHCVDLASAPQWPSHCAVALLDPPRGGAMALCEALAERGPARILYVSCEPATLARDIDLLVRGGYRISEALVADMFPQTAHLEALLVLDRYRV</sequence>
<gene>
    <name evidence="9" type="ORF">ACFFHW_15810</name>
</gene>
<evidence type="ECO:0000313" key="9">
    <source>
        <dbReference type="EMBL" id="MFC0269435.1"/>
    </source>
</evidence>
<keyword evidence="4 6" id="KW-0949">S-adenosyl-L-methionine</keyword>
<feature type="region of interest" description="Disordered" evidence="7">
    <location>
        <begin position="258"/>
        <end position="284"/>
    </location>
</feature>
<evidence type="ECO:0000256" key="6">
    <source>
        <dbReference type="PROSITE-ProRule" id="PRU01024"/>
    </source>
</evidence>
<dbReference type="Pfam" id="PF05958">
    <property type="entry name" value="tRNA_U5-meth_tr"/>
    <property type="match status" value="2"/>
</dbReference>
<comment type="similarity">
    <text evidence="6">Belongs to the class I-like SAM-binding methyltransferase superfamily. RNA M5U methyltransferase family.</text>
</comment>
<feature type="binding site" evidence="6">
    <location>
        <position position="366"/>
    </location>
    <ligand>
        <name>S-adenosyl-L-methionine</name>
        <dbReference type="ChEBI" id="CHEBI:59789"/>
    </ligand>
</feature>
<dbReference type="PROSITE" id="PS51687">
    <property type="entry name" value="SAM_MT_RNA_M5U"/>
    <property type="match status" value="1"/>
</dbReference>
<feature type="domain" description="TRAM" evidence="8">
    <location>
        <begin position="19"/>
        <end position="81"/>
    </location>
</feature>
<dbReference type="Gene3D" id="3.40.50.150">
    <property type="entry name" value="Vaccinia Virus protein VP39"/>
    <property type="match status" value="1"/>
</dbReference>
<dbReference type="EMBL" id="JBHLVX010000058">
    <property type="protein sequence ID" value="MFC0269435.1"/>
    <property type="molecule type" value="Genomic_DNA"/>
</dbReference>
<keyword evidence="2 6" id="KW-0489">Methyltransferase</keyword>
<comment type="caution">
    <text evidence="9">The sequence shown here is derived from an EMBL/GenBank/DDBJ whole genome shotgun (WGS) entry which is preliminary data.</text>
</comment>
<dbReference type="Gene3D" id="2.40.50.1070">
    <property type="match status" value="1"/>
</dbReference>
<feature type="binding site" evidence="6">
    <location>
        <position position="316"/>
    </location>
    <ligand>
        <name>S-adenosyl-L-methionine</name>
        <dbReference type="ChEBI" id="CHEBI:59789"/>
    </ligand>
</feature>
<protein>
    <submittedName>
        <fullName evidence="9">TRAM domain-containing protein</fullName>
    </submittedName>
</protein>
<keyword evidence="10" id="KW-1185">Reference proteome</keyword>
<evidence type="ECO:0000256" key="5">
    <source>
        <dbReference type="ARBA" id="ARBA00023014"/>
    </source>
</evidence>
<dbReference type="SUPFAM" id="SSF53335">
    <property type="entry name" value="S-adenosyl-L-methionine-dependent methyltransferases"/>
    <property type="match status" value="1"/>
</dbReference>
<keyword evidence="1" id="KW-0479">Metal-binding</keyword>
<evidence type="ECO:0000256" key="1">
    <source>
        <dbReference type="ARBA" id="ARBA00022485"/>
    </source>
</evidence>
<evidence type="ECO:0000259" key="8">
    <source>
        <dbReference type="PROSITE" id="PS50926"/>
    </source>
</evidence>
<evidence type="ECO:0000256" key="2">
    <source>
        <dbReference type="ARBA" id="ARBA00022603"/>
    </source>
</evidence>
<name>A0ABV6G6Z2_9GAMM</name>
<feature type="region of interest" description="Disordered" evidence="7">
    <location>
        <begin position="1"/>
        <end position="30"/>
    </location>
</feature>